<proteinExistence type="predicted"/>
<keyword evidence="3" id="KW-1185">Reference proteome</keyword>
<dbReference type="InterPro" id="IPR036918">
    <property type="entry name" value="Pyrv_Knase_C_sf"/>
</dbReference>
<keyword evidence="2" id="KW-0418">Kinase</keyword>
<evidence type="ECO:0000259" key="1">
    <source>
        <dbReference type="Pfam" id="PF02887"/>
    </source>
</evidence>
<reference evidence="2 3" key="1">
    <citation type="submission" date="2020-08" db="EMBL/GenBank/DDBJ databases">
        <title>Genomic Encyclopedia of Type Strains, Phase IV (KMG-IV): sequencing the most valuable type-strain genomes for metagenomic binning, comparative biology and taxonomic classification.</title>
        <authorList>
            <person name="Goeker M."/>
        </authorList>
    </citation>
    <scope>NUCLEOTIDE SEQUENCE [LARGE SCALE GENOMIC DNA]</scope>
    <source>
        <strain evidence="2 3">DSM 28538</strain>
    </source>
</reference>
<name>A0A840NQQ9_9HYPH</name>
<dbReference type="GO" id="GO:0016301">
    <property type="term" value="F:kinase activity"/>
    <property type="evidence" value="ECO:0007669"/>
    <property type="project" value="UniProtKB-KW"/>
</dbReference>
<dbReference type="InterPro" id="IPR015795">
    <property type="entry name" value="Pyrv_Knase_C"/>
</dbReference>
<dbReference type="AlphaFoldDB" id="A0A840NQQ9"/>
<feature type="domain" description="Pyruvate kinase C-terminal" evidence="1">
    <location>
        <begin position="20"/>
        <end position="78"/>
    </location>
</feature>
<evidence type="ECO:0000313" key="2">
    <source>
        <dbReference type="EMBL" id="MBB5074190.1"/>
    </source>
</evidence>
<accession>A0A840NQQ9</accession>
<dbReference type="EMBL" id="JACHIM010000006">
    <property type="protein sequence ID" value="MBB5074190.1"/>
    <property type="molecule type" value="Genomic_DNA"/>
</dbReference>
<keyword evidence="2" id="KW-0808">Transferase</keyword>
<dbReference type="Proteomes" id="UP000561417">
    <property type="component" value="Unassembled WGS sequence"/>
</dbReference>
<organism evidence="2 3">
    <name type="scientific">Bartonella callosciuri</name>
    <dbReference type="NCBI Taxonomy" id="686223"/>
    <lineage>
        <taxon>Bacteria</taxon>
        <taxon>Pseudomonadati</taxon>
        <taxon>Pseudomonadota</taxon>
        <taxon>Alphaproteobacteria</taxon>
        <taxon>Hyphomicrobiales</taxon>
        <taxon>Bartonellaceae</taxon>
        <taxon>Bartonella</taxon>
    </lineage>
</organism>
<gene>
    <name evidence="2" type="ORF">HNQ69_001327</name>
</gene>
<dbReference type="Gene3D" id="3.40.1380.20">
    <property type="entry name" value="Pyruvate kinase, C-terminal domain"/>
    <property type="match status" value="1"/>
</dbReference>
<evidence type="ECO:0000313" key="3">
    <source>
        <dbReference type="Proteomes" id="UP000561417"/>
    </source>
</evidence>
<sequence>MPKYTHYCLISYFGNSTAFGFVWGIHCVVVQDARNLEDMVDRAAAIAFQEGFCQGGDRFLVKVGIPFGTPGALSLLRIAAVFESGTKAI</sequence>
<comment type="caution">
    <text evidence="2">The sequence shown here is derived from an EMBL/GenBank/DDBJ whole genome shotgun (WGS) entry which is preliminary data.</text>
</comment>
<protein>
    <submittedName>
        <fullName evidence="2">Pyruvate kinase</fullName>
    </submittedName>
</protein>
<keyword evidence="2" id="KW-0670">Pyruvate</keyword>
<dbReference type="Pfam" id="PF02887">
    <property type="entry name" value="PK_C"/>
    <property type="match status" value="1"/>
</dbReference>
<dbReference type="SUPFAM" id="SSF52935">
    <property type="entry name" value="PK C-terminal domain-like"/>
    <property type="match status" value="1"/>
</dbReference>